<evidence type="ECO:0000313" key="1">
    <source>
        <dbReference type="EMBL" id="KXF78549.1"/>
    </source>
</evidence>
<protein>
    <recommendedName>
        <fullName evidence="3">Helix-turn-helix domain-containing protein</fullName>
    </recommendedName>
</protein>
<organism evidence="1 2">
    <name type="scientific">Paramesorhizobium deserti</name>
    <dbReference type="NCBI Taxonomy" id="1494590"/>
    <lineage>
        <taxon>Bacteria</taxon>
        <taxon>Pseudomonadati</taxon>
        <taxon>Pseudomonadota</taxon>
        <taxon>Alphaproteobacteria</taxon>
        <taxon>Hyphomicrobiales</taxon>
        <taxon>Phyllobacteriaceae</taxon>
        <taxon>Paramesorhizobium</taxon>
    </lineage>
</organism>
<evidence type="ECO:0008006" key="3">
    <source>
        <dbReference type="Google" id="ProtNLM"/>
    </source>
</evidence>
<dbReference type="Proteomes" id="UP000070107">
    <property type="component" value="Unassembled WGS sequence"/>
</dbReference>
<dbReference type="RefSeq" id="WP_068879818.1">
    <property type="nucleotide sequence ID" value="NZ_LNTU01000001.1"/>
</dbReference>
<reference evidence="1 2" key="1">
    <citation type="submission" date="2015-11" db="EMBL/GenBank/DDBJ databases">
        <title>Draft genome sequence of Paramesorhizobium deserti A-3-E, a strain highly resistant to diverse beta-lactam antibiotics.</title>
        <authorList>
            <person name="Lv R."/>
            <person name="Yang X."/>
            <person name="Fang N."/>
            <person name="Guo J."/>
            <person name="Luo X."/>
            <person name="Peng F."/>
            <person name="Yang R."/>
            <person name="Cui Y."/>
            <person name="Fang C."/>
            <person name="Song Y."/>
        </authorList>
    </citation>
    <scope>NUCLEOTIDE SEQUENCE [LARGE SCALE GENOMIC DNA]</scope>
    <source>
        <strain evidence="1 2">A-3-E</strain>
    </source>
</reference>
<sequence length="66" mass="7034">MNDNKPLALDILQGAAAIAAYTGFKPRSVYHLAATGAIPTFKVGDIICARKSTLIDWISMQEGRAA</sequence>
<name>A0A135HZD8_9HYPH</name>
<dbReference type="AlphaFoldDB" id="A0A135HZD8"/>
<comment type="caution">
    <text evidence="1">The sequence shown here is derived from an EMBL/GenBank/DDBJ whole genome shotgun (WGS) entry which is preliminary data.</text>
</comment>
<dbReference type="STRING" id="1494590.ATN84_01790"/>
<accession>A0A135HZD8</accession>
<proteinExistence type="predicted"/>
<dbReference type="OrthoDB" id="7365539at2"/>
<evidence type="ECO:0000313" key="2">
    <source>
        <dbReference type="Proteomes" id="UP000070107"/>
    </source>
</evidence>
<dbReference type="EMBL" id="LNTU01000001">
    <property type="protein sequence ID" value="KXF78549.1"/>
    <property type="molecule type" value="Genomic_DNA"/>
</dbReference>
<keyword evidence="2" id="KW-1185">Reference proteome</keyword>
<gene>
    <name evidence="1" type="ORF">ATN84_01790</name>
</gene>